<feature type="binding site" evidence="10">
    <location>
        <position position="172"/>
    </location>
    <ligand>
        <name>Mn(2+)</name>
        <dbReference type="ChEBI" id="CHEBI:29035"/>
    </ligand>
</feature>
<dbReference type="InterPro" id="IPR036291">
    <property type="entry name" value="NAD(P)-bd_dom_sf"/>
</dbReference>
<sequence>MAHSPKVVILGAGSLFFGRKAVWQMIHSPHLRTGTLALVDTDADRLAKMKTLAEKAIAHNDAPLKLEASTDRREVLKDADFVVFSFADRNAHFRGVDCDTSVKYGIRMCSGDTIGPGGVFRTLREWPEIAGSARDVLELCPDAWVINYINPAAVHGMGLARFFPDLKSMALCDAQFTLHENYAKAAGVPFDDKLKLRSGGPNHFTWLLEASYDGKDILPDIVDHVRKNADDDLNQQAQGYATQAKGWLNNGIAVELHDAFGYLPAVIAHTKEYVRFYQRPGTVGRDTHPPLKIFEVPDRLKWTDEVWQRVDDYVSGSVDIAEFDTEFGPDPATDLIENMWAGLGKSMHINTANGGAVPNMADDAFLELLCEVDMDGPRPLPYPEMPRGIRGLCEQVLDTHELTAAAAFHTDRDLLRRALLTDPLTYSVGDTDALIDELLELQRDAVSSDWFD</sequence>
<evidence type="ECO:0000256" key="2">
    <source>
        <dbReference type="ARBA" id="ARBA00010141"/>
    </source>
</evidence>
<keyword evidence="5 12" id="KW-0520">NAD</keyword>
<keyword evidence="6 10" id="KW-0464">Manganese</keyword>
<keyword evidence="10" id="KW-0533">Nickel</keyword>
<name>A0A7X0LIW1_9BACT</name>
<feature type="binding site" evidence="9">
    <location>
        <position position="94"/>
    </location>
    <ligand>
        <name>substrate</name>
    </ligand>
</feature>
<dbReference type="GO" id="GO:0016616">
    <property type="term" value="F:oxidoreductase activity, acting on the CH-OH group of donors, NAD or NADP as acceptor"/>
    <property type="evidence" value="ECO:0007669"/>
    <property type="project" value="InterPro"/>
</dbReference>
<evidence type="ECO:0000256" key="10">
    <source>
        <dbReference type="PIRSR" id="PIRSR601088-3"/>
    </source>
</evidence>
<organism evidence="14 15">
    <name type="scientific">Algisphaera agarilytica</name>
    <dbReference type="NCBI Taxonomy" id="1385975"/>
    <lineage>
        <taxon>Bacteria</taxon>
        <taxon>Pseudomonadati</taxon>
        <taxon>Planctomycetota</taxon>
        <taxon>Phycisphaerae</taxon>
        <taxon>Phycisphaerales</taxon>
        <taxon>Phycisphaeraceae</taxon>
        <taxon>Algisphaera</taxon>
    </lineage>
</organism>
<feature type="domain" description="Glycosyl hydrolase family 4 C-terminal" evidence="13">
    <location>
        <begin position="200"/>
        <end position="425"/>
    </location>
</feature>
<dbReference type="EC" id="3.2.1.22" evidence="14"/>
<evidence type="ECO:0000256" key="1">
    <source>
        <dbReference type="ARBA" id="ARBA00001936"/>
    </source>
</evidence>
<protein>
    <submittedName>
        <fullName evidence="14">Alpha-galactosidase</fullName>
        <ecNumber evidence="14">3.2.1.22</ecNumber>
    </submittedName>
</protein>
<evidence type="ECO:0000256" key="4">
    <source>
        <dbReference type="ARBA" id="ARBA00022801"/>
    </source>
</evidence>
<keyword evidence="8 12" id="KW-0326">Glycosidase</keyword>
<gene>
    <name evidence="14" type="ORF">HNQ40_000013</name>
</gene>
<dbReference type="InterPro" id="IPR015955">
    <property type="entry name" value="Lactate_DH/Glyco_Ohase_4_C"/>
</dbReference>
<keyword evidence="10" id="KW-0170">Cobalt</keyword>
<evidence type="ECO:0000259" key="13">
    <source>
        <dbReference type="Pfam" id="PF11975"/>
    </source>
</evidence>
<dbReference type="InterPro" id="IPR022616">
    <property type="entry name" value="Glyco_hydro_4_C"/>
</dbReference>
<keyword evidence="10" id="KW-0408">Iron</keyword>
<keyword evidence="15" id="KW-1185">Reference proteome</keyword>
<keyword evidence="7" id="KW-0119">Carbohydrate metabolism</keyword>
<dbReference type="SUPFAM" id="SSF51735">
    <property type="entry name" value="NAD(P)-binding Rossmann-fold domains"/>
    <property type="match status" value="1"/>
</dbReference>
<keyword evidence="4 12" id="KW-0378">Hydrolase</keyword>
<dbReference type="Pfam" id="PF02056">
    <property type="entry name" value="Glyco_hydro_4"/>
    <property type="match status" value="1"/>
</dbReference>
<evidence type="ECO:0000313" key="15">
    <source>
        <dbReference type="Proteomes" id="UP000541810"/>
    </source>
</evidence>
<feature type="site" description="Increases basicity of active site Tyr" evidence="11">
    <location>
        <position position="112"/>
    </location>
</feature>
<dbReference type="Proteomes" id="UP000541810">
    <property type="component" value="Unassembled WGS sequence"/>
</dbReference>
<dbReference type="EMBL" id="JACHGY010000001">
    <property type="protein sequence ID" value="MBB6428207.1"/>
    <property type="molecule type" value="Genomic_DNA"/>
</dbReference>
<evidence type="ECO:0000256" key="7">
    <source>
        <dbReference type="ARBA" id="ARBA00023277"/>
    </source>
</evidence>
<accession>A0A7X0LIW1</accession>
<evidence type="ECO:0000256" key="12">
    <source>
        <dbReference type="RuleBase" id="RU361152"/>
    </source>
</evidence>
<feature type="binding site" evidence="9">
    <location>
        <position position="150"/>
    </location>
    <ligand>
        <name>substrate</name>
    </ligand>
</feature>
<dbReference type="InterPro" id="IPR053715">
    <property type="entry name" value="GH4_Enzyme_sf"/>
</dbReference>
<dbReference type="Gene3D" id="3.90.1820.10">
    <property type="entry name" value="AglA-like glucosidase"/>
    <property type="match status" value="1"/>
</dbReference>
<comment type="cofactor">
    <cofactor evidence="1">
        <name>Mn(2+)</name>
        <dbReference type="ChEBI" id="CHEBI:29035"/>
    </cofactor>
</comment>
<dbReference type="GO" id="GO:0005975">
    <property type="term" value="P:carbohydrate metabolic process"/>
    <property type="evidence" value="ECO:0007669"/>
    <property type="project" value="InterPro"/>
</dbReference>
<dbReference type="PANTHER" id="PTHR32092">
    <property type="entry name" value="6-PHOSPHO-BETA-GLUCOSIDASE-RELATED"/>
    <property type="match status" value="1"/>
</dbReference>
<feature type="binding site" evidence="10">
    <location>
        <position position="203"/>
    </location>
    <ligand>
        <name>Mn(2+)</name>
        <dbReference type="ChEBI" id="CHEBI:29035"/>
    </ligand>
</feature>
<reference evidence="14 15" key="1">
    <citation type="submission" date="2020-08" db="EMBL/GenBank/DDBJ databases">
        <title>Genomic Encyclopedia of Type Strains, Phase IV (KMG-IV): sequencing the most valuable type-strain genomes for metagenomic binning, comparative biology and taxonomic classification.</title>
        <authorList>
            <person name="Goeker M."/>
        </authorList>
    </citation>
    <scope>NUCLEOTIDE SEQUENCE [LARGE SCALE GENOMIC DNA]</scope>
    <source>
        <strain evidence="14 15">DSM 103725</strain>
    </source>
</reference>
<comment type="caution">
    <text evidence="14">The sequence shown here is derived from an EMBL/GenBank/DDBJ whole genome shotgun (WGS) entry which is preliminary data.</text>
</comment>
<dbReference type="RefSeq" id="WP_184675147.1">
    <property type="nucleotide sequence ID" value="NZ_JACHGY010000001.1"/>
</dbReference>
<dbReference type="Pfam" id="PF11975">
    <property type="entry name" value="Glyco_hydro_4C"/>
    <property type="match status" value="1"/>
</dbReference>
<dbReference type="PRINTS" id="PR00732">
    <property type="entry name" value="GLHYDRLASE4"/>
</dbReference>
<feature type="binding site" evidence="9">
    <location>
        <position position="285"/>
    </location>
    <ligand>
        <name>substrate</name>
    </ligand>
</feature>
<evidence type="ECO:0000256" key="6">
    <source>
        <dbReference type="ARBA" id="ARBA00023211"/>
    </source>
</evidence>
<evidence type="ECO:0000256" key="8">
    <source>
        <dbReference type="ARBA" id="ARBA00023295"/>
    </source>
</evidence>
<evidence type="ECO:0000256" key="3">
    <source>
        <dbReference type="ARBA" id="ARBA00022723"/>
    </source>
</evidence>
<dbReference type="SUPFAM" id="SSF56327">
    <property type="entry name" value="LDH C-terminal domain-like"/>
    <property type="match status" value="1"/>
</dbReference>
<comment type="similarity">
    <text evidence="2 12">Belongs to the glycosyl hydrolase 4 family.</text>
</comment>
<comment type="cofactor">
    <cofactor evidence="12">
        <name>NAD(+)</name>
        <dbReference type="ChEBI" id="CHEBI:57540"/>
    </cofactor>
    <text evidence="12">Binds 1 NAD(+) per subunit.</text>
</comment>
<evidence type="ECO:0000256" key="9">
    <source>
        <dbReference type="PIRSR" id="PIRSR601088-2"/>
    </source>
</evidence>
<evidence type="ECO:0000313" key="14">
    <source>
        <dbReference type="EMBL" id="MBB6428207.1"/>
    </source>
</evidence>
<dbReference type="InterPro" id="IPR001088">
    <property type="entry name" value="Glyco_hydro_4"/>
</dbReference>
<dbReference type="PANTHER" id="PTHR32092:SF6">
    <property type="entry name" value="ALPHA-GALACTOSIDASE"/>
    <property type="match status" value="1"/>
</dbReference>
<proteinExistence type="inferred from homology"/>
<evidence type="ECO:0000256" key="11">
    <source>
        <dbReference type="PIRSR" id="PIRSR601088-4"/>
    </source>
</evidence>
<dbReference type="AlphaFoldDB" id="A0A7X0LIW1"/>
<dbReference type="GO" id="GO:0004557">
    <property type="term" value="F:alpha-galactosidase activity"/>
    <property type="evidence" value="ECO:0007669"/>
    <property type="project" value="UniProtKB-EC"/>
</dbReference>
<evidence type="ECO:0000256" key="5">
    <source>
        <dbReference type="ARBA" id="ARBA00023027"/>
    </source>
</evidence>
<dbReference type="GO" id="GO:0046872">
    <property type="term" value="F:metal ion binding"/>
    <property type="evidence" value="ECO:0007669"/>
    <property type="project" value="UniProtKB-KW"/>
</dbReference>
<keyword evidence="3 10" id="KW-0479">Metal-binding</keyword>